<keyword evidence="2" id="KW-1185">Reference proteome</keyword>
<accession>A0AAX6HYE6</accession>
<dbReference type="Proteomes" id="UP001140949">
    <property type="component" value="Unassembled WGS sequence"/>
</dbReference>
<gene>
    <name evidence="1" type="ORF">M6B38_286500</name>
</gene>
<organism evidence="1 2">
    <name type="scientific">Iris pallida</name>
    <name type="common">Sweet iris</name>
    <dbReference type="NCBI Taxonomy" id="29817"/>
    <lineage>
        <taxon>Eukaryota</taxon>
        <taxon>Viridiplantae</taxon>
        <taxon>Streptophyta</taxon>
        <taxon>Embryophyta</taxon>
        <taxon>Tracheophyta</taxon>
        <taxon>Spermatophyta</taxon>
        <taxon>Magnoliopsida</taxon>
        <taxon>Liliopsida</taxon>
        <taxon>Asparagales</taxon>
        <taxon>Iridaceae</taxon>
        <taxon>Iridoideae</taxon>
        <taxon>Irideae</taxon>
        <taxon>Iris</taxon>
    </lineage>
</organism>
<proteinExistence type="predicted"/>
<dbReference type="AlphaFoldDB" id="A0AAX6HYE6"/>
<protein>
    <submittedName>
        <fullName evidence="1">Formin-like protein 6 isoform X2</fullName>
    </submittedName>
</protein>
<evidence type="ECO:0000313" key="1">
    <source>
        <dbReference type="EMBL" id="KAJ6845731.1"/>
    </source>
</evidence>
<name>A0AAX6HYE6_IRIPA</name>
<evidence type="ECO:0000313" key="2">
    <source>
        <dbReference type="Proteomes" id="UP001140949"/>
    </source>
</evidence>
<sequence length="128" mass="13913">MVTGVFGVRPRLATAMAGMELAIERDGVGGGFNDDDDEEERGFGVGGAVVLLVRVGWGWPKIVKMVAMMVSRGGRSEVEGWSWWCRAAAGRRWARSRRGVGLGPVKLLWAENLAGDAGGGWWGNWPRR</sequence>
<reference evidence="1" key="2">
    <citation type="submission" date="2023-04" db="EMBL/GenBank/DDBJ databases">
        <authorList>
            <person name="Bruccoleri R.E."/>
            <person name="Oakeley E.J."/>
            <person name="Faust A.-M."/>
            <person name="Dessus-Babus S."/>
            <person name="Altorfer M."/>
            <person name="Burckhardt D."/>
            <person name="Oertli M."/>
            <person name="Naumann U."/>
            <person name="Petersen F."/>
            <person name="Wong J."/>
        </authorList>
    </citation>
    <scope>NUCLEOTIDE SEQUENCE</scope>
    <source>
        <strain evidence="1">GSM-AAB239-AS_SAM_17_03QT</strain>
        <tissue evidence="1">Leaf</tissue>
    </source>
</reference>
<comment type="caution">
    <text evidence="1">The sequence shown here is derived from an EMBL/GenBank/DDBJ whole genome shotgun (WGS) entry which is preliminary data.</text>
</comment>
<reference evidence="1" key="1">
    <citation type="journal article" date="2023" name="GigaByte">
        <title>Genome assembly of the bearded iris, Iris pallida Lam.</title>
        <authorList>
            <person name="Bruccoleri R.E."/>
            <person name="Oakeley E.J."/>
            <person name="Faust A.M.E."/>
            <person name="Altorfer M."/>
            <person name="Dessus-Babus S."/>
            <person name="Burckhardt D."/>
            <person name="Oertli M."/>
            <person name="Naumann U."/>
            <person name="Petersen F."/>
            <person name="Wong J."/>
        </authorList>
    </citation>
    <scope>NUCLEOTIDE SEQUENCE</scope>
    <source>
        <strain evidence="1">GSM-AAB239-AS_SAM_17_03QT</strain>
    </source>
</reference>
<dbReference type="EMBL" id="JANAVB010005819">
    <property type="protein sequence ID" value="KAJ6845731.1"/>
    <property type="molecule type" value="Genomic_DNA"/>
</dbReference>